<accession>A0ABV7JA80</accession>
<gene>
    <name evidence="2" type="ORF">ACFODZ_02650</name>
</gene>
<dbReference type="PROSITE" id="PS51257">
    <property type="entry name" value="PROKAR_LIPOPROTEIN"/>
    <property type="match status" value="1"/>
</dbReference>
<protein>
    <recommendedName>
        <fullName evidence="4">Lipoprotein</fullName>
    </recommendedName>
</protein>
<proteinExistence type="predicted"/>
<evidence type="ECO:0000256" key="1">
    <source>
        <dbReference type="SAM" id="SignalP"/>
    </source>
</evidence>
<sequence>MMNKIKPLLLLSVVLLLSACQTNEDLPTSVNNRWAAIVSQDLNTAYEYFSPGYKELETLDAFRLRMATARLNVKWKKAAYESQECSDENVCEVKLNITYEYSFPKRSMGGMEVDTTITENWIRTDGKWHFVPKNK</sequence>
<keyword evidence="1" id="KW-0732">Signal</keyword>
<dbReference type="EMBL" id="JBHRTS010000001">
    <property type="protein sequence ID" value="MFC3193133.1"/>
    <property type="molecule type" value="Genomic_DNA"/>
</dbReference>
<organism evidence="2 3">
    <name type="scientific">Marinicella sediminis</name>
    <dbReference type="NCBI Taxonomy" id="1792834"/>
    <lineage>
        <taxon>Bacteria</taxon>
        <taxon>Pseudomonadati</taxon>
        <taxon>Pseudomonadota</taxon>
        <taxon>Gammaproteobacteria</taxon>
        <taxon>Lysobacterales</taxon>
        <taxon>Marinicellaceae</taxon>
        <taxon>Marinicella</taxon>
    </lineage>
</organism>
<feature type="signal peptide" evidence="1">
    <location>
        <begin position="1"/>
        <end position="24"/>
    </location>
</feature>
<reference evidence="3" key="1">
    <citation type="journal article" date="2019" name="Int. J. Syst. Evol. Microbiol.">
        <title>The Global Catalogue of Microorganisms (GCM) 10K type strain sequencing project: providing services to taxonomists for standard genome sequencing and annotation.</title>
        <authorList>
            <consortium name="The Broad Institute Genomics Platform"/>
            <consortium name="The Broad Institute Genome Sequencing Center for Infectious Disease"/>
            <person name="Wu L."/>
            <person name="Ma J."/>
        </authorList>
    </citation>
    <scope>NUCLEOTIDE SEQUENCE [LARGE SCALE GENOMIC DNA]</scope>
    <source>
        <strain evidence="3">KCTC 42953</strain>
    </source>
</reference>
<dbReference type="Proteomes" id="UP001595533">
    <property type="component" value="Unassembled WGS sequence"/>
</dbReference>
<evidence type="ECO:0008006" key="4">
    <source>
        <dbReference type="Google" id="ProtNLM"/>
    </source>
</evidence>
<comment type="caution">
    <text evidence="2">The sequence shown here is derived from an EMBL/GenBank/DDBJ whole genome shotgun (WGS) entry which is preliminary data.</text>
</comment>
<keyword evidence="3" id="KW-1185">Reference proteome</keyword>
<feature type="chain" id="PRO_5046084351" description="Lipoprotein" evidence="1">
    <location>
        <begin position="25"/>
        <end position="135"/>
    </location>
</feature>
<name>A0ABV7JA80_9GAMM</name>
<dbReference type="RefSeq" id="WP_157892641.1">
    <property type="nucleotide sequence ID" value="NZ_JBHRTS010000001.1"/>
</dbReference>
<evidence type="ECO:0000313" key="2">
    <source>
        <dbReference type="EMBL" id="MFC3193133.1"/>
    </source>
</evidence>
<evidence type="ECO:0000313" key="3">
    <source>
        <dbReference type="Proteomes" id="UP001595533"/>
    </source>
</evidence>